<dbReference type="SMART" id="SM00487">
    <property type="entry name" value="DEXDc"/>
    <property type="match status" value="1"/>
</dbReference>
<keyword evidence="3" id="KW-0227">DNA damage</keyword>
<keyword evidence="5 16" id="KW-0347">Helicase</keyword>
<evidence type="ECO:0000256" key="6">
    <source>
        <dbReference type="ARBA" id="ARBA00022840"/>
    </source>
</evidence>
<dbReference type="PROSITE" id="PS51192">
    <property type="entry name" value="HELICASE_ATP_BIND_1"/>
    <property type="match status" value="1"/>
</dbReference>
<keyword evidence="7" id="KW-0238">DNA-binding</keyword>
<dbReference type="GO" id="GO:0006281">
    <property type="term" value="P:DNA repair"/>
    <property type="evidence" value="ECO:0007669"/>
    <property type="project" value="UniProtKB-KW"/>
</dbReference>
<dbReference type="NCBIfam" id="TIGR00643">
    <property type="entry name" value="recG"/>
    <property type="match status" value="1"/>
</dbReference>
<dbReference type="InterPro" id="IPR014001">
    <property type="entry name" value="Helicase_ATP-bd"/>
</dbReference>
<evidence type="ECO:0000256" key="5">
    <source>
        <dbReference type="ARBA" id="ARBA00022806"/>
    </source>
</evidence>
<dbReference type="GO" id="GO:0003677">
    <property type="term" value="F:DNA binding"/>
    <property type="evidence" value="ECO:0007669"/>
    <property type="project" value="UniProtKB-KW"/>
</dbReference>
<evidence type="ECO:0000256" key="13">
    <source>
        <dbReference type="ARBA" id="ARBA00048988"/>
    </source>
</evidence>
<dbReference type="SUPFAM" id="SSF52540">
    <property type="entry name" value="P-loop containing nucleoside triphosphate hydrolases"/>
    <property type="match status" value="2"/>
</dbReference>
<gene>
    <name evidence="16" type="ORF">MNB_SUP05-10-768</name>
</gene>
<evidence type="ECO:0000256" key="8">
    <source>
        <dbReference type="ARBA" id="ARBA00023172"/>
    </source>
</evidence>
<evidence type="ECO:0000256" key="4">
    <source>
        <dbReference type="ARBA" id="ARBA00022801"/>
    </source>
</evidence>
<evidence type="ECO:0000256" key="10">
    <source>
        <dbReference type="ARBA" id="ARBA00023235"/>
    </source>
</evidence>
<sequence>MLETTLSPIYPLTSNIHQAQLKKWINIALEALKQSSLVDNFENLAKNSMPTLKQALETLHHPKEGENIEQIAEFRHISQQRLIIEELCAHQLSLLQLKNERKSKISNIFEIKKHLSNQLLNTLNFKLTDAQQRSINEINADLSSAHPMLRLLQGDVGSGKTIVSVFACLQAIENGFQSAIMAPTEILATQHLHGFSNYLEPLGVEVAFLTGSQNTTQRAEQLSKIKSGQAKVVIGTHALFQESVNFNKLGLVVIDEQHKFGVHQRLSLTQKAQNTPHQLVMTATPIPRSLTMSAYADLDSSIIDELPPGRTPVKTIALSNERKDEVVQKIQQVCKESNQVYWVCTLIEESEALRAESATNTHHYLQESLPNLSVVLIHGRINKDEKSEIMHQFSEGKIDVLVATTVIEVGVNVPNASLMVIENSERLGLAQLHQLRGRVGRGADASICILMYQAPLSANATERLDILRQSNDGFVIANKDLELRGPGEILGTQQTGIASMKIANIVRDGYLLKQVRFYSEKFLQLGEDKQQMLITRWITEDKTQYANT</sequence>
<dbReference type="EMBL" id="FPHQ01000113">
    <property type="protein sequence ID" value="SFV76352.1"/>
    <property type="molecule type" value="Genomic_DNA"/>
</dbReference>
<accession>A0A1W1D7B4</accession>
<evidence type="ECO:0000256" key="3">
    <source>
        <dbReference type="ARBA" id="ARBA00022763"/>
    </source>
</evidence>
<dbReference type="FunFam" id="3.40.50.300:FF:000391">
    <property type="entry name" value="ATP-dependent DNA helicase RecG"/>
    <property type="match status" value="1"/>
</dbReference>
<dbReference type="InterPro" id="IPR047112">
    <property type="entry name" value="RecG/Mfd"/>
</dbReference>
<dbReference type="InterPro" id="IPR027417">
    <property type="entry name" value="P-loop_NTPase"/>
</dbReference>
<dbReference type="PANTHER" id="PTHR47964">
    <property type="entry name" value="ATP-DEPENDENT DNA HELICASE HOMOLOG RECG, CHLOROPLASTIC"/>
    <property type="match status" value="1"/>
</dbReference>
<evidence type="ECO:0000256" key="7">
    <source>
        <dbReference type="ARBA" id="ARBA00023125"/>
    </source>
</evidence>
<comment type="similarity">
    <text evidence="1">Belongs to the helicase family. RecG subfamily.</text>
</comment>
<comment type="catalytic activity">
    <reaction evidence="11">
        <text>Couples ATP hydrolysis with the unwinding of duplex DNA by translocating in the 3'-5' direction.</text>
        <dbReference type="EC" id="5.6.2.4"/>
    </reaction>
</comment>
<evidence type="ECO:0000313" key="16">
    <source>
        <dbReference type="EMBL" id="SFV76352.1"/>
    </source>
</evidence>
<dbReference type="Pfam" id="PF00271">
    <property type="entry name" value="Helicase_C"/>
    <property type="match status" value="1"/>
</dbReference>
<dbReference type="NCBIfam" id="NF008163">
    <property type="entry name" value="PRK10917.1-1"/>
    <property type="match status" value="1"/>
</dbReference>
<dbReference type="CDD" id="cd17992">
    <property type="entry name" value="DEXHc_RecG"/>
    <property type="match status" value="1"/>
</dbReference>
<feature type="domain" description="Helicase C-terminal" evidence="15">
    <location>
        <begin position="325"/>
        <end position="482"/>
    </location>
</feature>
<dbReference type="Gene3D" id="3.40.50.300">
    <property type="entry name" value="P-loop containing nucleotide triphosphate hydrolases"/>
    <property type="match status" value="2"/>
</dbReference>
<feature type="domain" description="Helicase ATP-binding" evidence="14">
    <location>
        <begin position="141"/>
        <end position="303"/>
    </location>
</feature>
<evidence type="ECO:0000256" key="11">
    <source>
        <dbReference type="ARBA" id="ARBA00034617"/>
    </source>
</evidence>
<dbReference type="InterPro" id="IPR001650">
    <property type="entry name" value="Helicase_C-like"/>
</dbReference>
<reference evidence="16" key="1">
    <citation type="submission" date="2016-10" db="EMBL/GenBank/DDBJ databases">
        <authorList>
            <person name="de Groot N.N."/>
        </authorList>
    </citation>
    <scope>NUCLEOTIDE SEQUENCE</scope>
</reference>
<dbReference type="AlphaFoldDB" id="A0A1W1D7B4"/>
<dbReference type="GO" id="GO:0005524">
    <property type="term" value="F:ATP binding"/>
    <property type="evidence" value="ECO:0007669"/>
    <property type="project" value="UniProtKB-KW"/>
</dbReference>
<proteinExistence type="inferred from homology"/>
<dbReference type="InterPro" id="IPR004609">
    <property type="entry name" value="ATP-dep_DNA_helicase_RecG"/>
</dbReference>
<keyword evidence="8" id="KW-0233">DNA recombination</keyword>
<organism evidence="16">
    <name type="scientific">hydrothermal vent metagenome</name>
    <dbReference type="NCBI Taxonomy" id="652676"/>
    <lineage>
        <taxon>unclassified sequences</taxon>
        <taxon>metagenomes</taxon>
        <taxon>ecological metagenomes</taxon>
    </lineage>
</organism>
<dbReference type="Pfam" id="PF19833">
    <property type="entry name" value="RecG_dom3_C"/>
    <property type="match status" value="1"/>
</dbReference>
<dbReference type="Pfam" id="PF00270">
    <property type="entry name" value="DEAD"/>
    <property type="match status" value="1"/>
</dbReference>
<evidence type="ECO:0000259" key="14">
    <source>
        <dbReference type="PROSITE" id="PS51192"/>
    </source>
</evidence>
<evidence type="ECO:0000256" key="2">
    <source>
        <dbReference type="ARBA" id="ARBA00022741"/>
    </source>
</evidence>
<dbReference type="GO" id="GO:0006310">
    <property type="term" value="P:DNA recombination"/>
    <property type="evidence" value="ECO:0007669"/>
    <property type="project" value="UniProtKB-KW"/>
</dbReference>
<protein>
    <recommendedName>
        <fullName evidence="12">DNA 3'-5' helicase</fullName>
        <ecNumber evidence="12">5.6.2.4</ecNumber>
    </recommendedName>
</protein>
<dbReference type="EC" id="5.6.2.4" evidence="12"/>
<dbReference type="InterPro" id="IPR045562">
    <property type="entry name" value="RecG_dom3_C"/>
</dbReference>
<name>A0A1W1D7B4_9ZZZZ</name>
<keyword evidence="9" id="KW-0234">DNA repair</keyword>
<evidence type="ECO:0000256" key="9">
    <source>
        <dbReference type="ARBA" id="ARBA00023204"/>
    </source>
</evidence>
<evidence type="ECO:0000259" key="15">
    <source>
        <dbReference type="PROSITE" id="PS51194"/>
    </source>
</evidence>
<keyword evidence="6" id="KW-0067">ATP-binding</keyword>
<dbReference type="SMART" id="SM00490">
    <property type="entry name" value="HELICc"/>
    <property type="match status" value="1"/>
</dbReference>
<dbReference type="GO" id="GO:0043138">
    <property type="term" value="F:3'-5' DNA helicase activity"/>
    <property type="evidence" value="ECO:0007669"/>
    <property type="project" value="UniProtKB-EC"/>
</dbReference>
<evidence type="ECO:0000256" key="1">
    <source>
        <dbReference type="ARBA" id="ARBA00007504"/>
    </source>
</evidence>
<evidence type="ECO:0000256" key="12">
    <source>
        <dbReference type="ARBA" id="ARBA00034808"/>
    </source>
</evidence>
<dbReference type="InterPro" id="IPR011545">
    <property type="entry name" value="DEAD/DEAH_box_helicase_dom"/>
</dbReference>
<dbReference type="GO" id="GO:0016887">
    <property type="term" value="F:ATP hydrolysis activity"/>
    <property type="evidence" value="ECO:0007669"/>
    <property type="project" value="RHEA"/>
</dbReference>
<keyword evidence="2" id="KW-0547">Nucleotide-binding</keyword>
<dbReference type="PROSITE" id="PS51194">
    <property type="entry name" value="HELICASE_CTER"/>
    <property type="match status" value="1"/>
</dbReference>
<dbReference type="PANTHER" id="PTHR47964:SF1">
    <property type="entry name" value="ATP-DEPENDENT DNA HELICASE HOMOLOG RECG, CHLOROPLASTIC"/>
    <property type="match status" value="1"/>
</dbReference>
<keyword evidence="4 16" id="KW-0378">Hydrolase</keyword>
<comment type="catalytic activity">
    <reaction evidence="13">
        <text>ATP + H2O = ADP + phosphate + H(+)</text>
        <dbReference type="Rhea" id="RHEA:13065"/>
        <dbReference type="ChEBI" id="CHEBI:15377"/>
        <dbReference type="ChEBI" id="CHEBI:15378"/>
        <dbReference type="ChEBI" id="CHEBI:30616"/>
        <dbReference type="ChEBI" id="CHEBI:43474"/>
        <dbReference type="ChEBI" id="CHEBI:456216"/>
        <dbReference type="EC" id="5.6.2.4"/>
    </reaction>
</comment>
<keyword evidence="10" id="KW-0413">Isomerase</keyword>